<evidence type="ECO:0000313" key="10">
    <source>
        <dbReference type="EMBL" id="ODV66727.1"/>
    </source>
</evidence>
<sequence length="406" mass="44824">MLILLLGVVSTVSCAAVASNVVQIPLEIDNSMYTVNSLSLGLPAQSVSKIVLDTGSSDLVITHSVYDITKSTSAINSNLTFSMQYGSSDLFYVFAVNETLVGDDFKLSKFPLGYPKDTLIRDIVGYSGILGLGFRAFEALFRTSNNGKGVGYANFPQALKEQGITKSSLFSLNGQSDNPYVIFGGVDTNAYEGPLVKVPIIFIIGTNFVLDYYLYLDVTVNQVTFNNKEDKTVIANQPLAYWMDTGADSWLTTPAIYKNLYNCFQNTKLENEITWILIKELKKISITFNIAGFDVTIPLTDLIDTKNGDYASLKIDYATIGTETYQSIIPNAVYKYMYTVFDLDNGFVYLGKSSGSQRQVIKSVTNAELPVPTTTLKEYTNSYTTLYKDSLETMVASRPTSCKKKH</sequence>
<proteinExistence type="inferred from homology"/>
<evidence type="ECO:0000256" key="5">
    <source>
        <dbReference type="ARBA" id="ARBA00022801"/>
    </source>
</evidence>
<dbReference type="STRING" id="984485.A0A1E4RHH6"/>
<feature type="signal peptide" evidence="8">
    <location>
        <begin position="1"/>
        <end position="18"/>
    </location>
</feature>
<dbReference type="GO" id="GO:0009277">
    <property type="term" value="C:fungal-type cell wall"/>
    <property type="evidence" value="ECO:0007669"/>
    <property type="project" value="TreeGrafter"/>
</dbReference>
<dbReference type="PROSITE" id="PS00141">
    <property type="entry name" value="ASP_PROTEASE"/>
    <property type="match status" value="1"/>
</dbReference>
<evidence type="ECO:0000313" key="11">
    <source>
        <dbReference type="Proteomes" id="UP000095085"/>
    </source>
</evidence>
<dbReference type="Pfam" id="PF00026">
    <property type="entry name" value="Asp"/>
    <property type="match status" value="1"/>
</dbReference>
<keyword evidence="2 10" id="KW-0645">Protease</keyword>
<dbReference type="GO" id="GO:0031505">
    <property type="term" value="P:fungal-type cell wall organization"/>
    <property type="evidence" value="ECO:0007669"/>
    <property type="project" value="TreeGrafter"/>
</dbReference>
<organism evidence="10 11">
    <name type="scientific">Hyphopichia burtonii NRRL Y-1933</name>
    <dbReference type="NCBI Taxonomy" id="984485"/>
    <lineage>
        <taxon>Eukaryota</taxon>
        <taxon>Fungi</taxon>
        <taxon>Dikarya</taxon>
        <taxon>Ascomycota</taxon>
        <taxon>Saccharomycotina</taxon>
        <taxon>Pichiomycetes</taxon>
        <taxon>Debaryomycetaceae</taxon>
        <taxon>Hyphopichia</taxon>
    </lineage>
</organism>
<accession>A0A1E4RHH6</accession>
<keyword evidence="6" id="KW-0865">Zymogen</keyword>
<evidence type="ECO:0000256" key="4">
    <source>
        <dbReference type="ARBA" id="ARBA00022750"/>
    </source>
</evidence>
<gene>
    <name evidence="10" type="ORF">HYPBUDRAFT_110890</name>
</gene>
<dbReference type="PROSITE" id="PS51767">
    <property type="entry name" value="PEPTIDASE_A1"/>
    <property type="match status" value="1"/>
</dbReference>
<dbReference type="GO" id="GO:0005576">
    <property type="term" value="C:extracellular region"/>
    <property type="evidence" value="ECO:0007669"/>
    <property type="project" value="UniProtKB-ARBA"/>
</dbReference>
<evidence type="ECO:0000256" key="1">
    <source>
        <dbReference type="ARBA" id="ARBA00007447"/>
    </source>
</evidence>
<comment type="similarity">
    <text evidence="1">Belongs to the peptidase A1 family.</text>
</comment>
<keyword evidence="7" id="KW-1015">Disulfide bond</keyword>
<dbReference type="GeneID" id="30993343"/>
<dbReference type="InterPro" id="IPR001461">
    <property type="entry name" value="Aspartic_peptidase_A1"/>
</dbReference>
<name>A0A1E4RHH6_9ASCO</name>
<dbReference type="PANTHER" id="PTHR47965:SF12">
    <property type="entry name" value="ASPARTIC PROTEINASE 3-RELATED"/>
    <property type="match status" value="1"/>
</dbReference>
<keyword evidence="3 8" id="KW-0732">Signal</keyword>
<dbReference type="InterPro" id="IPR021109">
    <property type="entry name" value="Peptidase_aspartic_dom_sf"/>
</dbReference>
<evidence type="ECO:0000256" key="7">
    <source>
        <dbReference type="ARBA" id="ARBA00023157"/>
    </source>
</evidence>
<dbReference type="PANTHER" id="PTHR47965">
    <property type="entry name" value="ASPARTYL PROTEASE-RELATED"/>
    <property type="match status" value="1"/>
</dbReference>
<feature type="chain" id="PRO_5009162325" evidence="8">
    <location>
        <begin position="19"/>
        <end position="406"/>
    </location>
</feature>
<reference evidence="11" key="1">
    <citation type="submission" date="2016-05" db="EMBL/GenBank/DDBJ databases">
        <title>Comparative genomics of biotechnologically important yeasts.</title>
        <authorList>
            <consortium name="DOE Joint Genome Institute"/>
            <person name="Riley R."/>
            <person name="Haridas S."/>
            <person name="Wolfe K.H."/>
            <person name="Lopes M.R."/>
            <person name="Hittinger C.T."/>
            <person name="Goker M."/>
            <person name="Salamov A."/>
            <person name="Wisecaver J."/>
            <person name="Long T.M."/>
            <person name="Aerts A.L."/>
            <person name="Barry K."/>
            <person name="Choi C."/>
            <person name="Clum A."/>
            <person name="Coughlan A.Y."/>
            <person name="Deshpande S."/>
            <person name="Douglass A.P."/>
            <person name="Hanson S.J."/>
            <person name="Klenk H.-P."/>
            <person name="Labutti K."/>
            <person name="Lapidus A."/>
            <person name="Lindquist E."/>
            <person name="Lipzen A."/>
            <person name="Meier-Kolthoff J.P."/>
            <person name="Ohm R.A."/>
            <person name="Otillar R.P."/>
            <person name="Pangilinan J."/>
            <person name="Peng Y."/>
            <person name="Rokas A."/>
            <person name="Rosa C.A."/>
            <person name="Scheuner C."/>
            <person name="Sibirny A.A."/>
            <person name="Slot J.C."/>
            <person name="Stielow J.B."/>
            <person name="Sun H."/>
            <person name="Kurtzman C.P."/>
            <person name="Blackwell M."/>
            <person name="Grigoriev I.V."/>
            <person name="Jeffries T.W."/>
        </authorList>
    </citation>
    <scope>NUCLEOTIDE SEQUENCE [LARGE SCALE GENOMIC DNA]</scope>
    <source>
        <strain evidence="11">NRRL Y-1933</strain>
    </source>
</reference>
<dbReference type="InterPro" id="IPR001969">
    <property type="entry name" value="Aspartic_peptidase_AS"/>
</dbReference>
<dbReference type="SUPFAM" id="SSF50630">
    <property type="entry name" value="Acid proteases"/>
    <property type="match status" value="1"/>
</dbReference>
<evidence type="ECO:0000256" key="3">
    <source>
        <dbReference type="ARBA" id="ARBA00022729"/>
    </source>
</evidence>
<keyword evidence="11" id="KW-1185">Reference proteome</keyword>
<dbReference type="GO" id="GO:0004190">
    <property type="term" value="F:aspartic-type endopeptidase activity"/>
    <property type="evidence" value="ECO:0007669"/>
    <property type="project" value="UniProtKB-KW"/>
</dbReference>
<evidence type="ECO:0000256" key="6">
    <source>
        <dbReference type="ARBA" id="ARBA00023145"/>
    </source>
</evidence>
<keyword evidence="4" id="KW-0064">Aspartyl protease</keyword>
<dbReference type="OrthoDB" id="771136at2759"/>
<dbReference type="AlphaFoldDB" id="A0A1E4RHH6"/>
<dbReference type="GO" id="GO:0006508">
    <property type="term" value="P:proteolysis"/>
    <property type="evidence" value="ECO:0007669"/>
    <property type="project" value="UniProtKB-KW"/>
</dbReference>
<protein>
    <submittedName>
        <fullName evidence="10">Acid protease</fullName>
    </submittedName>
</protein>
<dbReference type="InterPro" id="IPR033121">
    <property type="entry name" value="PEPTIDASE_A1"/>
</dbReference>
<feature type="domain" description="Peptidase A1" evidence="9">
    <location>
        <begin position="34"/>
        <end position="351"/>
    </location>
</feature>
<keyword evidence="5" id="KW-0378">Hydrolase</keyword>
<evidence type="ECO:0000256" key="8">
    <source>
        <dbReference type="SAM" id="SignalP"/>
    </source>
</evidence>
<dbReference type="RefSeq" id="XP_020075794.1">
    <property type="nucleotide sequence ID" value="XM_020218793.1"/>
</dbReference>
<dbReference type="Gene3D" id="2.40.70.10">
    <property type="entry name" value="Acid Proteases"/>
    <property type="match status" value="2"/>
</dbReference>
<evidence type="ECO:0000259" key="9">
    <source>
        <dbReference type="PROSITE" id="PS51767"/>
    </source>
</evidence>
<dbReference type="Proteomes" id="UP000095085">
    <property type="component" value="Unassembled WGS sequence"/>
</dbReference>
<evidence type="ECO:0000256" key="2">
    <source>
        <dbReference type="ARBA" id="ARBA00022670"/>
    </source>
</evidence>
<dbReference type="EMBL" id="KV454542">
    <property type="protein sequence ID" value="ODV66727.1"/>
    <property type="molecule type" value="Genomic_DNA"/>
</dbReference>